<name>A0A835Y3C4_9CHLO</name>
<dbReference type="EMBL" id="JAEHOE010000038">
    <property type="protein sequence ID" value="KAG2493371.1"/>
    <property type="molecule type" value="Genomic_DNA"/>
</dbReference>
<proteinExistence type="predicted"/>
<accession>A0A835Y3C4</accession>
<evidence type="ECO:0000256" key="2">
    <source>
        <dbReference type="SAM" id="SignalP"/>
    </source>
</evidence>
<protein>
    <submittedName>
        <fullName evidence="3">Uncharacterized protein</fullName>
    </submittedName>
</protein>
<feature type="signal peptide" evidence="2">
    <location>
        <begin position="1"/>
        <end position="28"/>
    </location>
</feature>
<evidence type="ECO:0000256" key="1">
    <source>
        <dbReference type="SAM" id="MobiDB-lite"/>
    </source>
</evidence>
<gene>
    <name evidence="3" type="ORF">HYH03_008503</name>
</gene>
<dbReference type="Proteomes" id="UP000612055">
    <property type="component" value="Unassembled WGS sequence"/>
</dbReference>
<comment type="caution">
    <text evidence="3">The sequence shown here is derived from an EMBL/GenBank/DDBJ whole genome shotgun (WGS) entry which is preliminary data.</text>
</comment>
<dbReference type="PROSITE" id="PS51257">
    <property type="entry name" value="PROKAR_LIPOPROTEIN"/>
    <property type="match status" value="1"/>
</dbReference>
<dbReference type="AlphaFoldDB" id="A0A835Y3C4"/>
<organism evidence="3 4">
    <name type="scientific">Edaphochlamys debaryana</name>
    <dbReference type="NCBI Taxonomy" id="47281"/>
    <lineage>
        <taxon>Eukaryota</taxon>
        <taxon>Viridiplantae</taxon>
        <taxon>Chlorophyta</taxon>
        <taxon>core chlorophytes</taxon>
        <taxon>Chlorophyceae</taxon>
        <taxon>CS clade</taxon>
        <taxon>Chlamydomonadales</taxon>
        <taxon>Chlamydomonadales incertae sedis</taxon>
        <taxon>Edaphochlamys</taxon>
    </lineage>
</organism>
<keyword evidence="4" id="KW-1185">Reference proteome</keyword>
<feature type="region of interest" description="Disordered" evidence="1">
    <location>
        <begin position="75"/>
        <end position="97"/>
    </location>
</feature>
<feature type="chain" id="PRO_5032619771" evidence="2">
    <location>
        <begin position="29"/>
        <end position="97"/>
    </location>
</feature>
<sequence length="97" mass="10181">MRLTRPPITMIQLVGISCLRLAMQQAVAIGERGSPMATSLLAASRFSNMCGGAYGDGDVERMTQLLETALMQGRLGVPPPQQQQLQAAAPGGEPLAS</sequence>
<evidence type="ECO:0000313" key="4">
    <source>
        <dbReference type="Proteomes" id="UP000612055"/>
    </source>
</evidence>
<keyword evidence="2" id="KW-0732">Signal</keyword>
<reference evidence="3" key="1">
    <citation type="journal article" date="2020" name="bioRxiv">
        <title>Comparative genomics of Chlamydomonas.</title>
        <authorList>
            <person name="Craig R.J."/>
            <person name="Hasan A.R."/>
            <person name="Ness R.W."/>
            <person name="Keightley P.D."/>
        </authorList>
    </citation>
    <scope>NUCLEOTIDE SEQUENCE</scope>
    <source>
        <strain evidence="3">CCAP 11/70</strain>
    </source>
</reference>
<evidence type="ECO:0000313" key="3">
    <source>
        <dbReference type="EMBL" id="KAG2493371.1"/>
    </source>
</evidence>